<evidence type="ECO:0000313" key="2">
    <source>
        <dbReference type="EMBL" id="THD22187.1"/>
    </source>
</evidence>
<reference evidence="2" key="1">
    <citation type="submission" date="2019-03" db="EMBL/GenBank/DDBJ databases">
        <title>Improved annotation for the trematode Fasciola hepatica.</title>
        <authorList>
            <person name="Choi Y.-J."/>
            <person name="Martin J."/>
            <person name="Mitreva M."/>
        </authorList>
    </citation>
    <scope>NUCLEOTIDE SEQUENCE [LARGE SCALE GENOMIC DNA]</scope>
</reference>
<evidence type="ECO:0000256" key="1">
    <source>
        <dbReference type="SAM" id="MobiDB-lite"/>
    </source>
</evidence>
<dbReference type="Proteomes" id="UP000230066">
    <property type="component" value="Unassembled WGS sequence"/>
</dbReference>
<sequence>MLPGEVCGQPEDGQAFPTQFSIWNLFCFALRLARQLSAEDVRVTGFTYTQWWMETFCSNTMNAPTSVLRSRSDVTLLIEWLIELLPWEDDPRLLQTQLTHKPFWPVHSTGQKKINNNAQSVMDSPEDSILMDTEVVMAELESIDARSRDCCVQRWNDYVEIARGRLAELRYLSSSHRPRKLRTVLIPALLGATEIAELSETQKTAHDLLLTAIRQAGLGNLLELGREAPSHTESKRAKSRRAKPTNTVKQSTMQTRLGTLTRPMNTRSRTARSARRV</sequence>
<protein>
    <submittedName>
        <fullName evidence="2">Uncharacterized protein</fullName>
    </submittedName>
</protein>
<evidence type="ECO:0000313" key="3">
    <source>
        <dbReference type="Proteomes" id="UP000230066"/>
    </source>
</evidence>
<feature type="region of interest" description="Disordered" evidence="1">
    <location>
        <begin position="225"/>
        <end position="252"/>
    </location>
</feature>
<proteinExistence type="predicted"/>
<accession>A0A4E0RNC0</accession>
<gene>
    <name evidence="2" type="ORF">D915_007115</name>
</gene>
<name>A0A4E0RNC0_FASHE</name>
<feature type="compositionally biased region" description="Basic and acidic residues" evidence="1">
    <location>
        <begin position="225"/>
        <end position="236"/>
    </location>
</feature>
<comment type="caution">
    <text evidence="2">The sequence shown here is derived from an EMBL/GenBank/DDBJ whole genome shotgun (WGS) entry which is preliminary data.</text>
</comment>
<organism evidence="2 3">
    <name type="scientific">Fasciola hepatica</name>
    <name type="common">Liver fluke</name>
    <dbReference type="NCBI Taxonomy" id="6192"/>
    <lineage>
        <taxon>Eukaryota</taxon>
        <taxon>Metazoa</taxon>
        <taxon>Spiralia</taxon>
        <taxon>Lophotrochozoa</taxon>
        <taxon>Platyhelminthes</taxon>
        <taxon>Trematoda</taxon>
        <taxon>Digenea</taxon>
        <taxon>Plagiorchiida</taxon>
        <taxon>Echinostomata</taxon>
        <taxon>Echinostomatoidea</taxon>
        <taxon>Fasciolidae</taxon>
        <taxon>Fasciola</taxon>
    </lineage>
</organism>
<dbReference type="AlphaFoldDB" id="A0A4E0RNC0"/>
<keyword evidence="3" id="KW-1185">Reference proteome</keyword>
<dbReference type="EMBL" id="JXXN02002937">
    <property type="protein sequence ID" value="THD22187.1"/>
    <property type="molecule type" value="Genomic_DNA"/>
</dbReference>